<gene>
    <name evidence="3" type="ORF">DPMN_038776</name>
</gene>
<evidence type="ECO:0000313" key="3">
    <source>
        <dbReference type="EMBL" id="KAH3875509.1"/>
    </source>
</evidence>
<comment type="caution">
    <text evidence="3">The sequence shown here is derived from an EMBL/GenBank/DDBJ whole genome shotgun (WGS) entry which is preliminary data.</text>
</comment>
<organism evidence="3 4">
    <name type="scientific">Dreissena polymorpha</name>
    <name type="common">Zebra mussel</name>
    <name type="synonym">Mytilus polymorpha</name>
    <dbReference type="NCBI Taxonomy" id="45954"/>
    <lineage>
        <taxon>Eukaryota</taxon>
        <taxon>Metazoa</taxon>
        <taxon>Spiralia</taxon>
        <taxon>Lophotrochozoa</taxon>
        <taxon>Mollusca</taxon>
        <taxon>Bivalvia</taxon>
        <taxon>Autobranchia</taxon>
        <taxon>Heteroconchia</taxon>
        <taxon>Euheterodonta</taxon>
        <taxon>Imparidentia</taxon>
        <taxon>Neoheterodontei</taxon>
        <taxon>Myida</taxon>
        <taxon>Dreissenoidea</taxon>
        <taxon>Dreissenidae</taxon>
        <taxon>Dreissena</taxon>
    </lineage>
</organism>
<sequence length="319" mass="33843">MAEFAAASGRLAFSSPIPSQQNPYSGLSAKDSRTHIQDYQLIFVMKPQGKPTNPSCLVGTPENEDKRRRRWSDSSRKHLGACQRGINMPSNTPVREKLQESIVDCSGGLSPCRGNETAAAVVVVVVEVVAVLVVVVVVVGVVVVVIDVVAVALDTKEPLGTGQTVIAVCILPPKRESAVKGAILSEFTSGSNTNIEAGNRGGGPRGFLASRASESNSSQAIYKTVASCGQDVANFPTWKATGIFGKYRGLAQSGPYGLSMAMEQANYLGSIDWKTYIVVEPLGRRMFTRDITGQLFCDVDCKACGQQGKGVVKSNLLGS</sequence>
<feature type="transmembrane region" description="Helical" evidence="2">
    <location>
        <begin position="120"/>
        <end position="153"/>
    </location>
</feature>
<dbReference type="Proteomes" id="UP000828390">
    <property type="component" value="Unassembled WGS sequence"/>
</dbReference>
<evidence type="ECO:0000256" key="2">
    <source>
        <dbReference type="SAM" id="Phobius"/>
    </source>
</evidence>
<keyword evidence="2" id="KW-0472">Membrane</keyword>
<protein>
    <submittedName>
        <fullName evidence="3">Uncharacterized protein</fullName>
    </submittedName>
</protein>
<proteinExistence type="predicted"/>
<evidence type="ECO:0000313" key="4">
    <source>
        <dbReference type="Proteomes" id="UP000828390"/>
    </source>
</evidence>
<evidence type="ECO:0000256" key="1">
    <source>
        <dbReference type="SAM" id="MobiDB-lite"/>
    </source>
</evidence>
<name>A0A9D4MG54_DREPO</name>
<keyword evidence="2" id="KW-1133">Transmembrane helix</keyword>
<dbReference type="AlphaFoldDB" id="A0A9D4MG54"/>
<keyword evidence="2" id="KW-0812">Transmembrane</keyword>
<feature type="region of interest" description="Disordered" evidence="1">
    <location>
        <begin position="50"/>
        <end position="86"/>
    </location>
</feature>
<feature type="compositionally biased region" description="Basic and acidic residues" evidence="1">
    <location>
        <begin position="63"/>
        <end position="76"/>
    </location>
</feature>
<dbReference type="EMBL" id="JAIWYP010000002">
    <property type="protein sequence ID" value="KAH3875509.1"/>
    <property type="molecule type" value="Genomic_DNA"/>
</dbReference>
<accession>A0A9D4MG54</accession>
<keyword evidence="4" id="KW-1185">Reference proteome</keyword>
<reference evidence="3" key="1">
    <citation type="journal article" date="2019" name="bioRxiv">
        <title>The Genome of the Zebra Mussel, Dreissena polymorpha: A Resource for Invasive Species Research.</title>
        <authorList>
            <person name="McCartney M.A."/>
            <person name="Auch B."/>
            <person name="Kono T."/>
            <person name="Mallez S."/>
            <person name="Zhang Y."/>
            <person name="Obille A."/>
            <person name="Becker A."/>
            <person name="Abrahante J.E."/>
            <person name="Garbe J."/>
            <person name="Badalamenti J.P."/>
            <person name="Herman A."/>
            <person name="Mangelson H."/>
            <person name="Liachko I."/>
            <person name="Sullivan S."/>
            <person name="Sone E.D."/>
            <person name="Koren S."/>
            <person name="Silverstein K.A.T."/>
            <person name="Beckman K.B."/>
            <person name="Gohl D.M."/>
        </authorList>
    </citation>
    <scope>NUCLEOTIDE SEQUENCE</scope>
    <source>
        <strain evidence="3">Duluth1</strain>
        <tissue evidence="3">Whole animal</tissue>
    </source>
</reference>
<reference evidence="3" key="2">
    <citation type="submission" date="2020-11" db="EMBL/GenBank/DDBJ databases">
        <authorList>
            <person name="McCartney M.A."/>
            <person name="Auch B."/>
            <person name="Kono T."/>
            <person name="Mallez S."/>
            <person name="Becker A."/>
            <person name="Gohl D.M."/>
            <person name="Silverstein K.A.T."/>
            <person name="Koren S."/>
            <person name="Bechman K.B."/>
            <person name="Herman A."/>
            <person name="Abrahante J.E."/>
            <person name="Garbe J."/>
        </authorList>
    </citation>
    <scope>NUCLEOTIDE SEQUENCE</scope>
    <source>
        <strain evidence="3">Duluth1</strain>
        <tissue evidence="3">Whole animal</tissue>
    </source>
</reference>